<feature type="compositionally biased region" description="Basic residues" evidence="1">
    <location>
        <begin position="169"/>
        <end position="204"/>
    </location>
</feature>
<dbReference type="Proteomes" id="UP000275777">
    <property type="component" value="Chromosome"/>
</dbReference>
<proteinExistence type="predicted"/>
<name>A0A3S4HIR5_CHRVL</name>
<feature type="compositionally biased region" description="Basic and acidic residues" evidence="1">
    <location>
        <begin position="46"/>
        <end position="56"/>
    </location>
</feature>
<organism evidence="2 3">
    <name type="scientific">Chromobacterium violaceum</name>
    <dbReference type="NCBI Taxonomy" id="536"/>
    <lineage>
        <taxon>Bacteria</taxon>
        <taxon>Pseudomonadati</taxon>
        <taxon>Pseudomonadota</taxon>
        <taxon>Betaproteobacteria</taxon>
        <taxon>Neisseriales</taxon>
        <taxon>Chromobacteriaceae</taxon>
        <taxon>Chromobacterium</taxon>
    </lineage>
</organism>
<evidence type="ECO:0000313" key="2">
    <source>
        <dbReference type="EMBL" id="VEB42905.1"/>
    </source>
</evidence>
<accession>A0A3S4HIR5</accession>
<evidence type="ECO:0000313" key="3">
    <source>
        <dbReference type="Proteomes" id="UP000275777"/>
    </source>
</evidence>
<dbReference type="EMBL" id="LR134182">
    <property type="protein sequence ID" value="VEB42905.1"/>
    <property type="molecule type" value="Genomic_DNA"/>
</dbReference>
<feature type="region of interest" description="Disordered" evidence="1">
    <location>
        <begin position="1"/>
        <end position="204"/>
    </location>
</feature>
<gene>
    <name evidence="2" type="ORF">NCTC9695_03359</name>
</gene>
<evidence type="ECO:0000256" key="1">
    <source>
        <dbReference type="SAM" id="MobiDB-lite"/>
    </source>
</evidence>
<dbReference type="AlphaFoldDB" id="A0A3S4HIR5"/>
<protein>
    <submittedName>
        <fullName evidence="2">Uncharacterized protein</fullName>
    </submittedName>
</protein>
<feature type="compositionally biased region" description="Basic and acidic residues" evidence="1">
    <location>
        <begin position="115"/>
        <end position="129"/>
    </location>
</feature>
<reference evidence="2 3" key="1">
    <citation type="submission" date="2018-12" db="EMBL/GenBank/DDBJ databases">
        <authorList>
            <consortium name="Pathogen Informatics"/>
        </authorList>
    </citation>
    <scope>NUCLEOTIDE SEQUENCE [LARGE SCALE GENOMIC DNA]</scope>
    <source>
        <strain evidence="2 3">NCTC9695</strain>
    </source>
</reference>
<feature type="compositionally biased region" description="Basic and acidic residues" evidence="1">
    <location>
        <begin position="96"/>
        <end position="106"/>
    </location>
</feature>
<sequence>MLELSREYRRKTRQQPQSQQQDLPVIGLSEMQSNMRQDYRRRLRVRGVESGERSEGELPTIGSSEVRAKVASLHAHRRHPQPPAAPLPRVELVSIPREKPEPRPEPGKPLVILEPWRKPEQEPVRKPTVEAEPPLSFCRRRSRRTRNPLPPSLTPRLTQSSSGLPMPRRLSHSRGLKSADRRRQRRRRPMPNPKIRSRRNLRPI</sequence>